<accession>A0A9N9LXH3</accession>
<dbReference type="InterPro" id="IPR002110">
    <property type="entry name" value="Ankyrin_rpt"/>
</dbReference>
<dbReference type="PROSITE" id="PS50088">
    <property type="entry name" value="ANK_REPEAT"/>
    <property type="match status" value="2"/>
</dbReference>
<dbReference type="Pfam" id="PF12796">
    <property type="entry name" value="Ank_2"/>
    <property type="match status" value="1"/>
</dbReference>
<dbReference type="EMBL" id="CAJVRM010000303">
    <property type="protein sequence ID" value="CAG8979266.1"/>
    <property type="molecule type" value="Genomic_DNA"/>
</dbReference>
<dbReference type="OrthoDB" id="3253298at2759"/>
<evidence type="ECO:0000259" key="5">
    <source>
        <dbReference type="PROSITE" id="PS50011"/>
    </source>
</evidence>
<dbReference type="PANTHER" id="PTHR24189">
    <property type="entry name" value="MYOTROPHIN"/>
    <property type="match status" value="1"/>
</dbReference>
<organism evidence="6 7">
    <name type="scientific">Hymenoscyphus albidus</name>
    <dbReference type="NCBI Taxonomy" id="595503"/>
    <lineage>
        <taxon>Eukaryota</taxon>
        <taxon>Fungi</taxon>
        <taxon>Dikarya</taxon>
        <taxon>Ascomycota</taxon>
        <taxon>Pezizomycotina</taxon>
        <taxon>Leotiomycetes</taxon>
        <taxon>Helotiales</taxon>
        <taxon>Helotiaceae</taxon>
        <taxon>Hymenoscyphus</taxon>
    </lineage>
</organism>
<keyword evidence="2 3" id="KW-0040">ANK repeat</keyword>
<feature type="region of interest" description="Disordered" evidence="4">
    <location>
        <begin position="658"/>
        <end position="677"/>
    </location>
</feature>
<dbReference type="InterPro" id="IPR050745">
    <property type="entry name" value="Multifunctional_regulatory"/>
</dbReference>
<dbReference type="GO" id="GO:0005524">
    <property type="term" value="F:ATP binding"/>
    <property type="evidence" value="ECO:0007669"/>
    <property type="project" value="InterPro"/>
</dbReference>
<dbReference type="SUPFAM" id="SSF48403">
    <property type="entry name" value="Ankyrin repeat"/>
    <property type="match status" value="3"/>
</dbReference>
<keyword evidence="7" id="KW-1185">Reference proteome</keyword>
<feature type="compositionally biased region" description="Basic and acidic residues" evidence="4">
    <location>
        <begin position="1376"/>
        <end position="1390"/>
    </location>
</feature>
<feature type="compositionally biased region" description="Basic and acidic residues" evidence="4">
    <location>
        <begin position="1135"/>
        <end position="1144"/>
    </location>
</feature>
<dbReference type="PROSITE" id="PS50011">
    <property type="entry name" value="PROTEIN_KINASE_DOM"/>
    <property type="match status" value="1"/>
</dbReference>
<keyword evidence="1" id="KW-0677">Repeat</keyword>
<evidence type="ECO:0000313" key="6">
    <source>
        <dbReference type="EMBL" id="CAG8979266.1"/>
    </source>
</evidence>
<dbReference type="InterPro" id="IPR000719">
    <property type="entry name" value="Prot_kinase_dom"/>
</dbReference>
<protein>
    <recommendedName>
        <fullName evidence="5">Protein kinase domain-containing protein</fullName>
    </recommendedName>
</protein>
<comment type="caution">
    <text evidence="6">The sequence shown here is derived from an EMBL/GenBank/DDBJ whole genome shotgun (WGS) entry which is preliminary data.</text>
</comment>
<proteinExistence type="predicted"/>
<feature type="region of interest" description="Disordered" evidence="4">
    <location>
        <begin position="1374"/>
        <end position="1396"/>
    </location>
</feature>
<dbReference type="GO" id="GO:0004672">
    <property type="term" value="F:protein kinase activity"/>
    <property type="evidence" value="ECO:0007669"/>
    <property type="project" value="InterPro"/>
</dbReference>
<feature type="region of interest" description="Disordered" evidence="4">
    <location>
        <begin position="1131"/>
        <end position="1153"/>
    </location>
</feature>
<dbReference type="Pfam" id="PF07714">
    <property type="entry name" value="PK_Tyr_Ser-Thr"/>
    <property type="match status" value="1"/>
</dbReference>
<dbReference type="SMART" id="SM00248">
    <property type="entry name" value="ANK"/>
    <property type="match status" value="8"/>
</dbReference>
<dbReference type="InterPro" id="IPR001245">
    <property type="entry name" value="Ser-Thr/Tyr_kinase_cat_dom"/>
</dbReference>
<dbReference type="SUPFAM" id="SSF56112">
    <property type="entry name" value="Protein kinase-like (PK-like)"/>
    <property type="match status" value="1"/>
</dbReference>
<dbReference type="Proteomes" id="UP000701801">
    <property type="component" value="Unassembled WGS sequence"/>
</dbReference>
<name>A0A9N9LXH3_9HELO</name>
<evidence type="ECO:0000313" key="7">
    <source>
        <dbReference type="Proteomes" id="UP000701801"/>
    </source>
</evidence>
<evidence type="ECO:0000256" key="3">
    <source>
        <dbReference type="PROSITE-ProRule" id="PRU00023"/>
    </source>
</evidence>
<reference evidence="6" key="1">
    <citation type="submission" date="2021-07" db="EMBL/GenBank/DDBJ databases">
        <authorList>
            <person name="Durling M."/>
        </authorList>
    </citation>
    <scope>NUCLEOTIDE SEQUENCE</scope>
</reference>
<sequence length="1396" mass="154714">MSSSEYQYVSTFDTTQTTQLIVNNTVNSSSANGVLTPTDTASPESNLVQNGDLAAFVSHVLYLENKLRTETGNVLFDTENEVFGSKVDIGEGASFRVQRAEWRPNGNGSKSGSETKWGKYVALKAVRAKHNNGKSDWREVISEVRCLLHEPLRYHPNLVRLLGIGWGPSADSSSVYPQLVMEFSEIGSMDALQRPNEPLPFAIKQKLCYDIGRGLSILHACGIIHGDLNHRNVLIFPNTVKAAGQPYTAKISDFGGSIMDVTRNDSRLLRMSTWPYGAPEIGKSLTEEVIKKTDVYSFGLLIWRTVLDCGNILQIFDLTGERSSHSEEVVSNLKLGGSFLSGAEKSIHEYQATKGLHKDALAMIIHALKSTIQYEPSNRDLTCTQCILNGIDAKEIPAYLQWINKKNDRDAEQKRARAPGLHGLTPDGLGAALGRMGYDHDPQDNKPGYRPVLDHPEAGEFLFEPLRLKNILNWQQQQLIVKEFERAASMAPHDSPIELQPHMAAFCLFQCYLTEFGTSFDAERVVHWISQASSGPEDAGGVIYYAQAWIWRISNAFDMACPKPVDELKTFLKMSILRGHRTCLIDGEFICDHSLNDDSPPSWDIILRDSRLLLNRIAAGLGMPYFAHRKLRRDYNLHDLPHLDDLIKQELGGSYNKCLKPDTTQPSKHPQEASERPKAPNFESIFVNHIGHGLLHYAATMGNYPALLHMISKYQVDIDVKDQTAYETPLVCACRSGNFTCAMLLLEHGANPNGSDSGVETPLYWLCSFNGGELTELAQKLVDAGAYIDGGGKNTIRSDVRFILADWEKLFTVPVTNLGRAVIMNNIEAVRVLLKLGANPLAKPDRKKDERENSAVNIAALLNLPEILETLLLHLVSADVEQSKSHIFDEGEMLLAAHSKKNLPSDTTLLQSRLVRHGSSYKSSMSKTLKLLHSNRQKYPKVSKAGDSQTIPEVSEGLVLSQEVKLGNIDIAETLIALDHSPNGSPDHRPLVEAVKLNHENLFRSLIQLDADINVKYTLDDGRQYSLLQVFADRPRSSQPDLFIAEFLLNKKGMSLDSISDSTPSAFCLAVLNQDFELADLLLEHGENVNHTYQTELEGPTITVLAELAQTHTAKNLASIEYILSLKGQNNPKQGNEEHLKSPEQPKSSPPILDFIVDKTNSLSILHILSRTPHETLNNTAQTTPRIINTIVKMFSLPEQINNHHPIHGTPLCLAASTANVHMVSTLLEHGAGITIEAPSLPQEITDRYGSVGDSSSVPATPLHIALISACIQFMDQRSVSSTSNHLFLAKLRDSLQIVELLYSQQDIEAGGDGSKGADFTGHQLQSWKDALKNREKGGSGSQRFGGLMKYVKDWGGLKNMWDDEEEGRPVNLWGMEDREGQKRKSEVTGKELIGY</sequence>
<evidence type="ECO:0000256" key="1">
    <source>
        <dbReference type="ARBA" id="ARBA00022737"/>
    </source>
</evidence>
<gene>
    <name evidence="6" type="ORF">HYALB_00010799</name>
</gene>
<dbReference type="Gene3D" id="1.10.510.10">
    <property type="entry name" value="Transferase(Phosphotransferase) domain 1"/>
    <property type="match status" value="1"/>
</dbReference>
<dbReference type="Gene3D" id="1.25.40.20">
    <property type="entry name" value="Ankyrin repeat-containing domain"/>
    <property type="match status" value="3"/>
</dbReference>
<feature type="repeat" description="ANK" evidence="3">
    <location>
        <begin position="690"/>
        <end position="723"/>
    </location>
</feature>
<evidence type="ECO:0000256" key="2">
    <source>
        <dbReference type="ARBA" id="ARBA00023043"/>
    </source>
</evidence>
<dbReference type="InterPro" id="IPR011009">
    <property type="entry name" value="Kinase-like_dom_sf"/>
</dbReference>
<evidence type="ECO:0000256" key="4">
    <source>
        <dbReference type="SAM" id="MobiDB-lite"/>
    </source>
</evidence>
<dbReference type="InterPro" id="IPR036770">
    <property type="entry name" value="Ankyrin_rpt-contain_sf"/>
</dbReference>
<feature type="repeat" description="ANK" evidence="3">
    <location>
        <begin position="725"/>
        <end position="757"/>
    </location>
</feature>
<feature type="domain" description="Protein kinase" evidence="5">
    <location>
        <begin position="83"/>
        <end position="388"/>
    </location>
</feature>